<evidence type="ECO:0000256" key="1">
    <source>
        <dbReference type="SAM" id="Coils"/>
    </source>
</evidence>
<accession>A0A7D5GNR0</accession>
<protein>
    <submittedName>
        <fullName evidence="3">Uncharacterized protein</fullName>
    </submittedName>
</protein>
<feature type="coiled-coil region" evidence="1">
    <location>
        <begin position="86"/>
        <end position="120"/>
    </location>
</feature>
<dbReference type="EMBL" id="CP058601">
    <property type="protein sequence ID" value="QLG49593.1"/>
    <property type="molecule type" value="Genomic_DNA"/>
</dbReference>
<sequence length="233" mass="24599">MNRTTSITLVAVLVVTAVAVPLAAAGVVSNDVSQADTDPKAGNESVKPGERFVAAVGVQNAEIEGDVSERAYRVRIANAETNETKAAIVAAQIEETETRLDELEARLETLNESRAAGERSEGRYRAEVAKTVAELRTVERQVTAAETTAARLPKSVLAERGVDVESIRTLRDRAGELGGPDTTAIARSVAGDEVGRSMGDDRATRRPNAGDDSSADETRVDGGNGTIRSPNEN</sequence>
<feature type="region of interest" description="Disordered" evidence="2">
    <location>
        <begin position="173"/>
        <end position="233"/>
    </location>
</feature>
<dbReference type="AlphaFoldDB" id="A0A7D5GNR0"/>
<feature type="compositionally biased region" description="Basic and acidic residues" evidence="2">
    <location>
        <begin position="193"/>
        <end position="204"/>
    </location>
</feature>
<keyword evidence="4" id="KW-1185">Reference proteome</keyword>
<dbReference type="GeneID" id="56034095"/>
<organism evidence="3 4">
    <name type="scientific">Natrinema halophilum</name>
    <dbReference type="NCBI Taxonomy" id="1699371"/>
    <lineage>
        <taxon>Archaea</taxon>
        <taxon>Methanobacteriati</taxon>
        <taxon>Methanobacteriota</taxon>
        <taxon>Stenosarchaea group</taxon>
        <taxon>Halobacteria</taxon>
        <taxon>Halobacteriales</taxon>
        <taxon>Natrialbaceae</taxon>
        <taxon>Natrinema</taxon>
    </lineage>
</organism>
<evidence type="ECO:0000256" key="2">
    <source>
        <dbReference type="SAM" id="MobiDB-lite"/>
    </source>
</evidence>
<evidence type="ECO:0000313" key="4">
    <source>
        <dbReference type="Proteomes" id="UP000509241"/>
    </source>
</evidence>
<name>A0A7D5GNR0_9EURY</name>
<keyword evidence="1" id="KW-0175">Coiled coil</keyword>
<gene>
    <name evidence="3" type="ORF">HYG82_12350</name>
</gene>
<dbReference type="Proteomes" id="UP000509241">
    <property type="component" value="Chromosome"/>
</dbReference>
<evidence type="ECO:0000313" key="3">
    <source>
        <dbReference type="EMBL" id="QLG49593.1"/>
    </source>
</evidence>
<dbReference type="RefSeq" id="WP_179261326.1">
    <property type="nucleotide sequence ID" value="NZ_CP058601.1"/>
</dbReference>
<dbReference type="KEGG" id="haly:HYG82_12350"/>
<proteinExistence type="predicted"/>
<reference evidence="3 4" key="1">
    <citation type="submission" date="2020-07" db="EMBL/GenBank/DDBJ databases">
        <authorList>
            <person name="Cui H."/>
        </authorList>
    </citation>
    <scope>NUCLEOTIDE SEQUENCE [LARGE SCALE GENOMIC DNA]</scope>
    <source>
        <strain evidence="3 4">YPL8</strain>
    </source>
</reference>
<dbReference type="OrthoDB" id="170871at2157"/>